<evidence type="ECO:0000256" key="3">
    <source>
        <dbReference type="PROSITE-ProRule" id="PRU00023"/>
    </source>
</evidence>
<feature type="compositionally biased region" description="Polar residues" evidence="4">
    <location>
        <begin position="77"/>
        <end position="92"/>
    </location>
</feature>
<evidence type="ECO:0000256" key="2">
    <source>
        <dbReference type="ARBA" id="ARBA00023043"/>
    </source>
</evidence>
<feature type="compositionally biased region" description="Basic and acidic residues" evidence="4">
    <location>
        <begin position="97"/>
        <end position="106"/>
    </location>
</feature>
<dbReference type="PANTHER" id="PTHR24201">
    <property type="entry name" value="ANK_REP_REGION DOMAIN-CONTAINING PROTEIN"/>
    <property type="match status" value="1"/>
</dbReference>
<keyword evidence="1" id="KW-0677">Repeat</keyword>
<dbReference type="Proteomes" id="UP000829291">
    <property type="component" value="Chromosome 2"/>
</dbReference>
<evidence type="ECO:0000313" key="5">
    <source>
        <dbReference type="Proteomes" id="UP000829291"/>
    </source>
</evidence>
<feature type="repeat" description="ANK" evidence="3">
    <location>
        <begin position="510"/>
        <end position="542"/>
    </location>
</feature>
<dbReference type="PROSITE" id="PS50088">
    <property type="entry name" value="ANK_REPEAT"/>
    <property type="match status" value="2"/>
</dbReference>
<feature type="region of interest" description="Disordered" evidence="4">
    <location>
        <begin position="197"/>
        <end position="216"/>
    </location>
</feature>
<feature type="compositionally biased region" description="Low complexity" evidence="4">
    <location>
        <begin position="107"/>
        <end position="123"/>
    </location>
</feature>
<feature type="region of interest" description="Disordered" evidence="4">
    <location>
        <begin position="59"/>
        <end position="126"/>
    </location>
</feature>
<feature type="region of interest" description="Disordered" evidence="4">
    <location>
        <begin position="374"/>
        <end position="396"/>
    </location>
</feature>
<feature type="region of interest" description="Disordered" evidence="4">
    <location>
        <begin position="259"/>
        <end position="329"/>
    </location>
</feature>
<dbReference type="Gene3D" id="1.25.40.20">
    <property type="entry name" value="Ankyrin repeat-containing domain"/>
    <property type="match status" value="1"/>
</dbReference>
<dbReference type="SMART" id="SM00248">
    <property type="entry name" value="ANK"/>
    <property type="match status" value="3"/>
</dbReference>
<dbReference type="PANTHER" id="PTHR24201:SF16">
    <property type="entry name" value="ANKYRIN-1-LIKE-RELATED"/>
    <property type="match status" value="1"/>
</dbReference>
<feature type="repeat" description="ANK" evidence="3">
    <location>
        <begin position="475"/>
        <end position="507"/>
    </location>
</feature>
<feature type="compositionally biased region" description="Low complexity" evidence="4">
    <location>
        <begin position="375"/>
        <end position="396"/>
    </location>
</feature>
<dbReference type="Pfam" id="PF12796">
    <property type="entry name" value="Ank_2"/>
    <property type="match status" value="1"/>
</dbReference>
<dbReference type="GeneID" id="107216973"/>
<dbReference type="InterPro" id="IPR050776">
    <property type="entry name" value="Ank_Repeat/CDKN_Inhibitor"/>
</dbReference>
<protein>
    <submittedName>
        <fullName evidence="6">Serine-rich adhesin for platelets isoform X1</fullName>
    </submittedName>
</protein>
<dbReference type="RefSeq" id="XP_046586124.1">
    <property type="nucleotide sequence ID" value="XM_046730168.1"/>
</dbReference>
<accession>A0ABM3FDN0</accession>
<dbReference type="InterPro" id="IPR036770">
    <property type="entry name" value="Ankyrin_rpt-contain_sf"/>
</dbReference>
<gene>
    <name evidence="6" type="primary">LOC107216973</name>
</gene>
<evidence type="ECO:0000313" key="6">
    <source>
        <dbReference type="RefSeq" id="XP_046586124.1"/>
    </source>
</evidence>
<evidence type="ECO:0000256" key="4">
    <source>
        <dbReference type="SAM" id="MobiDB-lite"/>
    </source>
</evidence>
<evidence type="ECO:0000256" key="1">
    <source>
        <dbReference type="ARBA" id="ARBA00022737"/>
    </source>
</evidence>
<name>A0ABM3FDN0_NEOLC</name>
<proteinExistence type="predicted"/>
<dbReference type="PROSITE" id="PS50297">
    <property type="entry name" value="ANK_REP_REGION"/>
    <property type="match status" value="2"/>
</dbReference>
<sequence>MVVSGGRMKERNRFLPPEGFNDQLKRRIRSSCELTDFLTLLGGTRRRLKLPRFSRSSRGYDSFYRGPKSGGKALDSGTRSGSDGTAEPTTYQKVRRIIAEHSERQSRSSSRPKVGPSSSSGASKSRELTNYSIVASTRYENARNGRNGYTGFSSFSVCETTAASCQSRAALKTSGGTATGRRKSSRVRNHQDIVNLPKKNSNLPFVPEPSRRTRQDSVKVTLVRAKESRDLPWGPVSVEDRNGCPIGYQRRLLDKVPPGYFQSNDIREPAGRPSSSRGKTAQVLRENGTSTVLPESYKNRVELRRSPSTSLPSSWKKPTRVGVKKSVSFSSDTSFQEKKSLFTSKTHAHEAKVYHKGVLQDRASPIFESLRDAVATSPSPTATTTTTTTSTTTATTTNLGGPLALVRAARDGSNSALRQMMANARTPQGGREININALDASGRTALSYMAGDGAAAMLEAALSFPEVDVNLPDNEGNTPLHFATQAGQLECVSILLQRCPGIEVDARNTLGFTPLMKAAIQGRTKCAKILLFAGANPTLRDYGRGLRAEQWARFCGRYVCAEVIERFARHRLLERTTSCRWGSEPELAARVLQGKVTPVPTNLPPQPSTLKSKIRRVFRTSSGPDNRSFSLVSQLTSAALCASSPALPRPGEVPPVVKSLIRPLSVPQLRITLVPSSDGAPLVGCRAGEKIHTNFTEKIVSEKIESSVSKPPRSKKKSK</sequence>
<keyword evidence="5" id="KW-1185">Reference proteome</keyword>
<dbReference type="InterPro" id="IPR002110">
    <property type="entry name" value="Ankyrin_rpt"/>
</dbReference>
<organism evidence="5 6">
    <name type="scientific">Neodiprion lecontei</name>
    <name type="common">Redheaded pine sawfly</name>
    <dbReference type="NCBI Taxonomy" id="441921"/>
    <lineage>
        <taxon>Eukaryota</taxon>
        <taxon>Metazoa</taxon>
        <taxon>Ecdysozoa</taxon>
        <taxon>Arthropoda</taxon>
        <taxon>Hexapoda</taxon>
        <taxon>Insecta</taxon>
        <taxon>Pterygota</taxon>
        <taxon>Neoptera</taxon>
        <taxon>Endopterygota</taxon>
        <taxon>Hymenoptera</taxon>
        <taxon>Tenthredinoidea</taxon>
        <taxon>Diprionidae</taxon>
        <taxon>Diprioninae</taxon>
        <taxon>Neodiprion</taxon>
    </lineage>
</organism>
<dbReference type="SUPFAM" id="SSF48403">
    <property type="entry name" value="Ankyrin repeat"/>
    <property type="match status" value="1"/>
</dbReference>
<keyword evidence="2 3" id="KW-0040">ANK repeat</keyword>
<reference evidence="6" key="1">
    <citation type="submission" date="2025-08" db="UniProtKB">
        <authorList>
            <consortium name="RefSeq"/>
        </authorList>
    </citation>
    <scope>IDENTIFICATION</scope>
    <source>
        <tissue evidence="6">Thorax and Abdomen</tissue>
    </source>
</reference>